<comment type="caution">
    <text evidence="1">The sequence shown here is derived from an EMBL/GenBank/DDBJ whole genome shotgun (WGS) entry which is preliminary data.</text>
</comment>
<reference evidence="1 2" key="1">
    <citation type="submission" date="2016-06" db="EMBL/GenBank/DDBJ databases">
        <authorList>
            <person name="Kjaerup R.B."/>
            <person name="Dalgaard T.S."/>
            <person name="Juul-Madsen H.R."/>
        </authorList>
    </citation>
    <scope>NUCLEOTIDE SEQUENCE [LARGE SCALE GENOMIC DNA]</scope>
    <source>
        <strain evidence="1 2">1S159</strain>
    </source>
</reference>
<evidence type="ECO:0000313" key="1">
    <source>
        <dbReference type="EMBL" id="OCH21596.1"/>
    </source>
</evidence>
<sequence>MSIPNAFEAPSFEALFDDYVAFAVNYVQESNPEVAVQLEEAFRNEGETLAQVTQAFMLKRLAEIREQNYWALQMFRKFVTETDMVDLLAAQYQLKRQTLIPEDKKVFPPKAAVMEGNDSLLQRFDLAPYMFHTTGTRAGYRFHALTLDERPTITVSSELDAVVMRFEFPKESQPAQVKDARAKMLVPNSGQVQVALVSRENPDGTASPELIKRASDYLNRDDIAQETDEVTVKSCVPKPYVIEATLFTGGDPVNDISKEEAQSAALVFADKSQLLEGRVERLELGHVFYSLGAKRVEITKPSNDVLCLWDEAPHCTEVIINVKAQ</sequence>
<organism evidence="1 2">
    <name type="scientific">Aliivibrio logei</name>
    <name type="common">Vibrio logei</name>
    <dbReference type="NCBI Taxonomy" id="688"/>
    <lineage>
        <taxon>Bacteria</taxon>
        <taxon>Pseudomonadati</taxon>
        <taxon>Pseudomonadota</taxon>
        <taxon>Gammaproteobacteria</taxon>
        <taxon>Vibrionales</taxon>
        <taxon>Vibrionaceae</taxon>
        <taxon>Aliivibrio</taxon>
    </lineage>
</organism>
<dbReference type="OrthoDB" id="9793802at2"/>
<proteinExistence type="predicted"/>
<dbReference type="EMBL" id="MAJU01000008">
    <property type="protein sequence ID" value="OCH21596.1"/>
    <property type="molecule type" value="Genomic_DNA"/>
</dbReference>
<accession>A0A1B9NZR0</accession>
<evidence type="ECO:0000313" key="2">
    <source>
        <dbReference type="Proteomes" id="UP000093523"/>
    </source>
</evidence>
<name>A0A1B9NZR0_ALILO</name>
<protein>
    <submittedName>
        <fullName evidence="1">Baseplate J protein</fullName>
    </submittedName>
</protein>
<gene>
    <name evidence="1" type="ORF">A6E04_06940</name>
</gene>
<dbReference type="AlphaFoldDB" id="A0A1B9NZR0"/>
<dbReference type="Proteomes" id="UP000093523">
    <property type="component" value="Unassembled WGS sequence"/>
</dbReference>
<dbReference type="STRING" id="688.A6E04_06940"/>
<dbReference type="RefSeq" id="WP_065610157.1">
    <property type="nucleotide sequence ID" value="NZ_CAWMPN010000008.1"/>
</dbReference>